<dbReference type="EMBL" id="FMZW01000010">
    <property type="protein sequence ID" value="SDD32862.1"/>
    <property type="molecule type" value="Genomic_DNA"/>
</dbReference>
<dbReference type="RefSeq" id="WP_143029547.1">
    <property type="nucleotide sequence ID" value="NZ_FMZW01000010.1"/>
</dbReference>
<feature type="compositionally biased region" description="Polar residues" evidence="1">
    <location>
        <begin position="374"/>
        <end position="390"/>
    </location>
</feature>
<protein>
    <submittedName>
        <fullName evidence="3">Uncharacterized protein</fullName>
    </submittedName>
</protein>
<feature type="region of interest" description="Disordered" evidence="1">
    <location>
        <begin position="352"/>
        <end position="390"/>
    </location>
</feature>
<keyword evidence="2" id="KW-1133">Transmembrane helix</keyword>
<keyword evidence="2" id="KW-0472">Membrane</keyword>
<evidence type="ECO:0000313" key="3">
    <source>
        <dbReference type="EMBL" id="SDD32862.1"/>
    </source>
</evidence>
<proteinExistence type="predicted"/>
<keyword evidence="2" id="KW-0812">Transmembrane</keyword>
<dbReference type="AlphaFoldDB" id="A0A1G6TUM9"/>
<reference evidence="3 4" key="1">
    <citation type="submission" date="2016-10" db="EMBL/GenBank/DDBJ databases">
        <authorList>
            <person name="de Groot N.N."/>
        </authorList>
    </citation>
    <scope>NUCLEOTIDE SEQUENCE [LARGE SCALE GENOMIC DNA]</scope>
    <source>
        <strain evidence="3 4">R5</strain>
    </source>
</reference>
<name>A0A1G6TUM9_9BRAD</name>
<evidence type="ECO:0000256" key="2">
    <source>
        <dbReference type="SAM" id="Phobius"/>
    </source>
</evidence>
<gene>
    <name evidence="3" type="ORF">SAMN05216337_101018</name>
</gene>
<feature type="transmembrane region" description="Helical" evidence="2">
    <location>
        <begin position="317"/>
        <end position="342"/>
    </location>
</feature>
<sequence length="390" mass="43020">MTADGSMAVWGRRKAGATAVPTVEVHFNYWRIAGAKVKKTSEAKKLSEIAGKDFVEIGIFLRGAAEVDQFSIYLPGIGTDWRLEDCGHRFAEPEIAQGIFNLPLSSHLLGGPKRIDLVEAANDNFCRVHVFPIAGDTIDPAQLVQNPSSDGLVVTITQKAIEEACYQHPEDKPVYFRLRAYYVGADKRNPFVKTIKPYDRFLQTGFSVVEYLDFRLNEARTLPGSVETLIRQGNGTLVPTILVAFLTAVPVQSDVTTISWDKTHKKRVLENDLWTKYVPTGIPPGMTVIHWKDEGKDGKPIRDFSAFVKMQTRLVSWPLLLTSFAVAFLFGILGNLSASWIWERAQSSPQVKAGNLTDRHAGRGSADASENKTRQSSANGNASLVGGQND</sequence>
<dbReference type="Proteomes" id="UP000199245">
    <property type="component" value="Unassembled WGS sequence"/>
</dbReference>
<organism evidence="3 4">
    <name type="scientific">Bradyrhizobium brasilense</name>
    <dbReference type="NCBI Taxonomy" id="1419277"/>
    <lineage>
        <taxon>Bacteria</taxon>
        <taxon>Pseudomonadati</taxon>
        <taxon>Pseudomonadota</taxon>
        <taxon>Alphaproteobacteria</taxon>
        <taxon>Hyphomicrobiales</taxon>
        <taxon>Nitrobacteraceae</taxon>
        <taxon>Bradyrhizobium</taxon>
    </lineage>
</organism>
<evidence type="ECO:0000313" key="4">
    <source>
        <dbReference type="Proteomes" id="UP000199245"/>
    </source>
</evidence>
<evidence type="ECO:0000256" key="1">
    <source>
        <dbReference type="SAM" id="MobiDB-lite"/>
    </source>
</evidence>
<accession>A0A1G6TUM9</accession>